<gene>
    <name evidence="1" type="ORF">LTR78_009304</name>
</gene>
<name>A0AAE0TNM6_9PEZI</name>
<proteinExistence type="predicted"/>
<organism evidence="1 2">
    <name type="scientific">Recurvomyces mirabilis</name>
    <dbReference type="NCBI Taxonomy" id="574656"/>
    <lineage>
        <taxon>Eukaryota</taxon>
        <taxon>Fungi</taxon>
        <taxon>Dikarya</taxon>
        <taxon>Ascomycota</taxon>
        <taxon>Pezizomycotina</taxon>
        <taxon>Dothideomycetes</taxon>
        <taxon>Dothideomycetidae</taxon>
        <taxon>Mycosphaerellales</taxon>
        <taxon>Teratosphaeriaceae</taxon>
        <taxon>Recurvomyces</taxon>
    </lineage>
</organism>
<dbReference type="AlphaFoldDB" id="A0AAE0TNM6"/>
<protein>
    <submittedName>
        <fullName evidence="1">Uncharacterized protein</fullName>
    </submittedName>
</protein>
<keyword evidence="2" id="KW-1185">Reference proteome</keyword>
<evidence type="ECO:0000313" key="1">
    <source>
        <dbReference type="EMBL" id="KAK3670860.1"/>
    </source>
</evidence>
<evidence type="ECO:0000313" key="2">
    <source>
        <dbReference type="Proteomes" id="UP001274830"/>
    </source>
</evidence>
<sequence>MNRQPVTLKCLRQYDHALRTLRVSLDDPVLAQSDASLCAVMVLMVCQLSQDLMGTQNEIATGHCEGAAQLLKARQNHWPAGIIGHKLSLSVCTAVLIESFYNPRIKFSEAELRSFSSLLRTGTGAAGTVLSSICDSYMHMSIWESRCDDISGVFALPIKVRLTCQSVATARRELKDIMKLVDTALAGHHPQKAILTLATRQLERFDIITIGICLLNNLVACAIDIESRGALLADNIRLIREVLDAADVDSVEGPFGVTQMPLTLCAAWIASPDPELQAEIERALAKYRFSVSSMPGIEGYVSKLQRMKHDFYTRLGMDPADMTSPTTYRAMDLAHRDPHPVLPQSAAGQAVSLGRGITYVKQDERRVAVSLRLNS</sequence>
<reference evidence="1" key="1">
    <citation type="submission" date="2023-07" db="EMBL/GenBank/DDBJ databases">
        <title>Black Yeasts Isolated from many extreme environments.</title>
        <authorList>
            <person name="Coleine C."/>
            <person name="Stajich J.E."/>
            <person name="Selbmann L."/>
        </authorList>
    </citation>
    <scope>NUCLEOTIDE SEQUENCE</scope>
    <source>
        <strain evidence="1">CCFEE 5485</strain>
    </source>
</reference>
<comment type="caution">
    <text evidence="1">The sequence shown here is derived from an EMBL/GenBank/DDBJ whole genome shotgun (WGS) entry which is preliminary data.</text>
</comment>
<dbReference type="EMBL" id="JAUTXT010000050">
    <property type="protein sequence ID" value="KAK3670860.1"/>
    <property type="molecule type" value="Genomic_DNA"/>
</dbReference>
<accession>A0AAE0TNM6</accession>
<dbReference type="Proteomes" id="UP001274830">
    <property type="component" value="Unassembled WGS sequence"/>
</dbReference>